<name>A0A9D4FXY3_DREPO</name>
<gene>
    <name evidence="1" type="ORF">DPMN_133894</name>
</gene>
<accession>A0A9D4FXY3</accession>
<keyword evidence="2" id="KW-1185">Reference proteome</keyword>
<comment type="caution">
    <text evidence="1">The sequence shown here is derived from an EMBL/GenBank/DDBJ whole genome shotgun (WGS) entry which is preliminary data.</text>
</comment>
<organism evidence="1 2">
    <name type="scientific">Dreissena polymorpha</name>
    <name type="common">Zebra mussel</name>
    <name type="synonym">Mytilus polymorpha</name>
    <dbReference type="NCBI Taxonomy" id="45954"/>
    <lineage>
        <taxon>Eukaryota</taxon>
        <taxon>Metazoa</taxon>
        <taxon>Spiralia</taxon>
        <taxon>Lophotrochozoa</taxon>
        <taxon>Mollusca</taxon>
        <taxon>Bivalvia</taxon>
        <taxon>Autobranchia</taxon>
        <taxon>Heteroconchia</taxon>
        <taxon>Euheterodonta</taxon>
        <taxon>Imparidentia</taxon>
        <taxon>Neoheterodontei</taxon>
        <taxon>Myida</taxon>
        <taxon>Dreissenoidea</taxon>
        <taxon>Dreissenidae</taxon>
        <taxon>Dreissena</taxon>
    </lineage>
</organism>
<protein>
    <submittedName>
        <fullName evidence="1">Uncharacterized protein</fullName>
    </submittedName>
</protein>
<evidence type="ECO:0000313" key="2">
    <source>
        <dbReference type="Proteomes" id="UP000828390"/>
    </source>
</evidence>
<dbReference type="EMBL" id="JAIWYP010000006">
    <property type="protein sequence ID" value="KAH3805589.1"/>
    <property type="molecule type" value="Genomic_DNA"/>
</dbReference>
<reference evidence="1" key="2">
    <citation type="submission" date="2020-11" db="EMBL/GenBank/DDBJ databases">
        <authorList>
            <person name="McCartney M.A."/>
            <person name="Auch B."/>
            <person name="Kono T."/>
            <person name="Mallez S."/>
            <person name="Becker A."/>
            <person name="Gohl D.M."/>
            <person name="Silverstein K.A.T."/>
            <person name="Koren S."/>
            <person name="Bechman K.B."/>
            <person name="Herman A."/>
            <person name="Abrahante J.E."/>
            <person name="Garbe J."/>
        </authorList>
    </citation>
    <scope>NUCLEOTIDE SEQUENCE</scope>
    <source>
        <strain evidence="1">Duluth1</strain>
        <tissue evidence="1">Whole animal</tissue>
    </source>
</reference>
<dbReference type="Proteomes" id="UP000828390">
    <property type="component" value="Unassembled WGS sequence"/>
</dbReference>
<sequence length="115" mass="12655">MNAHSTMNTSGMVQVQILPNIVNKVLKVHPSGFVMSTSHFKPKRSRTELMLEKALQNDSSLMCGPVCPLTLNATLIRTQTRPLSISARLECRLSFLSFGNVPLETNIVTDLSPMA</sequence>
<evidence type="ECO:0000313" key="1">
    <source>
        <dbReference type="EMBL" id="KAH3805589.1"/>
    </source>
</evidence>
<reference evidence="1" key="1">
    <citation type="journal article" date="2019" name="bioRxiv">
        <title>The Genome of the Zebra Mussel, Dreissena polymorpha: A Resource for Invasive Species Research.</title>
        <authorList>
            <person name="McCartney M.A."/>
            <person name="Auch B."/>
            <person name="Kono T."/>
            <person name="Mallez S."/>
            <person name="Zhang Y."/>
            <person name="Obille A."/>
            <person name="Becker A."/>
            <person name="Abrahante J.E."/>
            <person name="Garbe J."/>
            <person name="Badalamenti J.P."/>
            <person name="Herman A."/>
            <person name="Mangelson H."/>
            <person name="Liachko I."/>
            <person name="Sullivan S."/>
            <person name="Sone E.D."/>
            <person name="Koren S."/>
            <person name="Silverstein K.A.T."/>
            <person name="Beckman K.B."/>
            <person name="Gohl D.M."/>
        </authorList>
    </citation>
    <scope>NUCLEOTIDE SEQUENCE</scope>
    <source>
        <strain evidence="1">Duluth1</strain>
        <tissue evidence="1">Whole animal</tissue>
    </source>
</reference>
<dbReference type="AlphaFoldDB" id="A0A9D4FXY3"/>
<proteinExistence type="predicted"/>